<keyword evidence="1" id="KW-0472">Membrane</keyword>
<organism evidence="2 3">
    <name type="scientific">Vibrio agarilyticus</name>
    <dbReference type="NCBI Taxonomy" id="2726741"/>
    <lineage>
        <taxon>Bacteria</taxon>
        <taxon>Pseudomonadati</taxon>
        <taxon>Pseudomonadota</taxon>
        <taxon>Gammaproteobacteria</taxon>
        <taxon>Vibrionales</taxon>
        <taxon>Vibrionaceae</taxon>
        <taxon>Vibrio</taxon>
    </lineage>
</organism>
<feature type="transmembrane region" description="Helical" evidence="1">
    <location>
        <begin position="6"/>
        <end position="22"/>
    </location>
</feature>
<evidence type="ECO:0000313" key="2">
    <source>
        <dbReference type="EMBL" id="NLS13405.1"/>
    </source>
</evidence>
<keyword evidence="1" id="KW-0812">Transmembrane</keyword>
<dbReference type="AlphaFoldDB" id="A0A7X8YHB2"/>
<reference evidence="2 3" key="1">
    <citation type="submission" date="2020-04" db="EMBL/GenBank/DDBJ databases">
        <title>Vibrio sp. SM6, a novel species isolated from seawater.</title>
        <authorList>
            <person name="Wang X."/>
        </authorList>
    </citation>
    <scope>NUCLEOTIDE SEQUENCE [LARGE SCALE GENOMIC DNA]</scope>
    <source>
        <strain evidence="2 3">SM6</strain>
    </source>
</reference>
<evidence type="ECO:0000313" key="3">
    <source>
        <dbReference type="Proteomes" id="UP000535589"/>
    </source>
</evidence>
<dbReference type="EMBL" id="JABAIK010000009">
    <property type="protein sequence ID" value="NLS13405.1"/>
    <property type="molecule type" value="Genomic_DNA"/>
</dbReference>
<protein>
    <submittedName>
        <fullName evidence="2">YgjV family protein</fullName>
    </submittedName>
</protein>
<dbReference type="Gene3D" id="1.20.1280.290">
    <property type="match status" value="1"/>
</dbReference>
<comment type="caution">
    <text evidence="2">The sequence shown here is derived from an EMBL/GenBank/DDBJ whole genome shotgun (WGS) entry which is preliminary data.</text>
</comment>
<name>A0A7X8YHB2_9VIBR</name>
<gene>
    <name evidence="2" type="ORF">HGP28_10920</name>
</gene>
<feature type="transmembrane region" description="Helical" evidence="1">
    <location>
        <begin position="29"/>
        <end position="47"/>
    </location>
</feature>
<sequence>MEFHLVDYIGYAASILVALSLTMKHIIKLRVINFIGCTLFTIYGVMIDSWPVALTNGFIACVNVVYLTAMYREFRKNGRSKFDE</sequence>
<feature type="transmembrane region" description="Helical" evidence="1">
    <location>
        <begin position="53"/>
        <end position="71"/>
    </location>
</feature>
<keyword evidence="1" id="KW-1133">Transmembrane helix</keyword>
<proteinExistence type="predicted"/>
<accession>A0A7X8YHB2</accession>
<evidence type="ECO:0000256" key="1">
    <source>
        <dbReference type="SAM" id="Phobius"/>
    </source>
</evidence>
<dbReference type="RefSeq" id="WP_168836490.1">
    <property type="nucleotide sequence ID" value="NZ_JABAIK010000009.1"/>
</dbReference>
<keyword evidence="3" id="KW-1185">Reference proteome</keyword>
<dbReference type="Proteomes" id="UP000535589">
    <property type="component" value="Unassembled WGS sequence"/>
</dbReference>